<keyword evidence="2" id="KW-0479">Metal-binding</keyword>
<dbReference type="InterPro" id="IPR037120">
    <property type="entry name" value="Haem_peroxidase_sf_animal"/>
</dbReference>
<evidence type="ECO:0000313" key="5">
    <source>
        <dbReference type="Proteomes" id="UP000677054"/>
    </source>
</evidence>
<sequence length="641" mass="71704">GFQKSMLDCRDCESAQLVHPECMPIPVPQNDPFYPPVNATNGRPHCITFVRSLPGQTKLGPREQLNQNTAFLDASHVYGQNICDARKLRAFVGGKLNFTAHPTRGKELLPETTEIKECHAASGHCFIGGDTRPSEQPGLAAIHTMFLREHNRYASELAVINPHWNDEQLYQNARKILSSAFQHITFNEFLPRVLGWNAIRLYELDLLPEGYYAGYDPKCNPGALNEFGAAAFRFGHSLIRPQLHRMDQFFNMKEPHIQLRDMFNNPDRLYEVQMLDEIMRGLLSDPIETLDQFVTNEVTNHLFEEPNQSFTGLDLIAINLQRGRDHGIRPYNDYRVICNLKRATDFDDLAREVPQEVIDRFKQIYANVDDIDLFTGGLSERPLEGGLIGPTFGCIIGLQFRFLRKCDRFWYETGDPVVRFTEAQLREIRKASLAKLLCENCDVVDSIQRRALDLPHPFLNPRIACGELPAVDLRAWADRGPPAGGCNIGGKFVQVGQAALPSPCVQCTCSTEGPNCQSLRITNCQQLIATQPRDAVINDRVCRAQCGHLLVAEGTEQGPSPSAPVNSFVVPPPPPPPPPSLPIQLPQVPVPPQPIPLPLPQAQPQPQLQLQPQQPQQDSQVFRPFRPGRGPLSALAALFRG</sequence>
<keyword evidence="5" id="KW-1185">Reference proteome</keyword>
<dbReference type="GO" id="GO:0004601">
    <property type="term" value="F:peroxidase activity"/>
    <property type="evidence" value="ECO:0007669"/>
    <property type="project" value="UniProtKB-KW"/>
</dbReference>
<dbReference type="PRINTS" id="PR00457">
    <property type="entry name" value="ANPEROXIDASE"/>
</dbReference>
<dbReference type="Pfam" id="PF03098">
    <property type="entry name" value="An_peroxidase"/>
    <property type="match status" value="1"/>
</dbReference>
<dbReference type="PROSITE" id="PS50292">
    <property type="entry name" value="PEROXIDASE_3"/>
    <property type="match status" value="1"/>
</dbReference>
<proteinExistence type="predicted"/>
<dbReference type="Proteomes" id="UP000677054">
    <property type="component" value="Unassembled WGS sequence"/>
</dbReference>
<feature type="compositionally biased region" description="Low complexity" evidence="3">
    <location>
        <begin position="604"/>
        <end position="621"/>
    </location>
</feature>
<feature type="region of interest" description="Disordered" evidence="3">
    <location>
        <begin position="555"/>
        <end position="632"/>
    </location>
</feature>
<evidence type="ECO:0000313" key="4">
    <source>
        <dbReference type="EMBL" id="CAD7251049.1"/>
    </source>
</evidence>
<feature type="compositionally biased region" description="Pro residues" evidence="3">
    <location>
        <begin position="570"/>
        <end position="581"/>
    </location>
</feature>
<dbReference type="OrthoDB" id="823504at2759"/>
<feature type="compositionally biased region" description="Pro residues" evidence="3">
    <location>
        <begin position="588"/>
        <end position="603"/>
    </location>
</feature>
<feature type="binding site" description="axial binding residue" evidence="2">
    <location>
        <position position="236"/>
    </location>
    <ligand>
        <name>heme b</name>
        <dbReference type="ChEBI" id="CHEBI:60344"/>
    </ligand>
    <ligandPart>
        <name>Fe</name>
        <dbReference type="ChEBI" id="CHEBI:18248"/>
    </ligandPart>
</feature>
<evidence type="ECO:0000256" key="1">
    <source>
        <dbReference type="ARBA" id="ARBA00022559"/>
    </source>
</evidence>
<organism evidence="4">
    <name type="scientific">Darwinula stevensoni</name>
    <dbReference type="NCBI Taxonomy" id="69355"/>
    <lineage>
        <taxon>Eukaryota</taxon>
        <taxon>Metazoa</taxon>
        <taxon>Ecdysozoa</taxon>
        <taxon>Arthropoda</taxon>
        <taxon>Crustacea</taxon>
        <taxon>Oligostraca</taxon>
        <taxon>Ostracoda</taxon>
        <taxon>Podocopa</taxon>
        <taxon>Podocopida</taxon>
        <taxon>Darwinulocopina</taxon>
        <taxon>Darwinuloidea</taxon>
        <taxon>Darwinulidae</taxon>
        <taxon>Darwinula</taxon>
    </lineage>
</organism>
<evidence type="ECO:0000256" key="2">
    <source>
        <dbReference type="PIRSR" id="PIRSR619791-2"/>
    </source>
</evidence>
<keyword evidence="1" id="KW-0575">Peroxidase</keyword>
<keyword evidence="1" id="KW-0560">Oxidoreductase</keyword>
<dbReference type="GO" id="GO:0006979">
    <property type="term" value="P:response to oxidative stress"/>
    <property type="evidence" value="ECO:0007669"/>
    <property type="project" value="InterPro"/>
</dbReference>
<feature type="non-terminal residue" evidence="4">
    <location>
        <position position="1"/>
    </location>
</feature>
<reference evidence="4" key="1">
    <citation type="submission" date="2020-11" db="EMBL/GenBank/DDBJ databases">
        <authorList>
            <person name="Tran Van P."/>
        </authorList>
    </citation>
    <scope>NUCLEOTIDE SEQUENCE</scope>
</reference>
<dbReference type="InterPro" id="IPR010255">
    <property type="entry name" value="Haem_peroxidase_sf"/>
</dbReference>
<gene>
    <name evidence="4" type="ORF">DSTB1V02_LOCUS10816</name>
</gene>
<dbReference type="GO" id="GO:0020037">
    <property type="term" value="F:heme binding"/>
    <property type="evidence" value="ECO:0007669"/>
    <property type="project" value="InterPro"/>
</dbReference>
<dbReference type="AlphaFoldDB" id="A0A7R9ABC7"/>
<dbReference type="PANTHER" id="PTHR11475">
    <property type="entry name" value="OXIDASE/PEROXIDASE"/>
    <property type="match status" value="1"/>
</dbReference>
<name>A0A7R9ABC7_9CRUS</name>
<feature type="compositionally biased region" description="Low complexity" evidence="3">
    <location>
        <begin position="559"/>
        <end position="569"/>
    </location>
</feature>
<dbReference type="InterPro" id="IPR019791">
    <property type="entry name" value="Haem_peroxidase_animal"/>
</dbReference>
<dbReference type="FunFam" id="1.10.640.10:FF:000006">
    <property type="entry name" value="Double oxidase: two peroxidase domains"/>
    <property type="match status" value="1"/>
</dbReference>
<accession>A0A7R9ABC7</accession>
<protein>
    <recommendedName>
        <fullName evidence="6">Peroxidase</fullName>
    </recommendedName>
</protein>
<dbReference type="EMBL" id="CAJPEV010003238">
    <property type="protein sequence ID" value="CAG0899298.1"/>
    <property type="molecule type" value="Genomic_DNA"/>
</dbReference>
<dbReference type="CDD" id="cd09823">
    <property type="entry name" value="peroxinectin_like"/>
    <property type="match status" value="1"/>
</dbReference>
<dbReference type="Gene3D" id="1.10.640.10">
    <property type="entry name" value="Haem peroxidase domain superfamily, animal type"/>
    <property type="match status" value="1"/>
</dbReference>
<evidence type="ECO:0000256" key="3">
    <source>
        <dbReference type="SAM" id="MobiDB-lite"/>
    </source>
</evidence>
<keyword evidence="2" id="KW-0408">Iron</keyword>
<dbReference type="SUPFAM" id="SSF48113">
    <property type="entry name" value="Heme-dependent peroxidases"/>
    <property type="match status" value="1"/>
</dbReference>
<keyword evidence="2" id="KW-0349">Heme</keyword>
<evidence type="ECO:0008006" key="6">
    <source>
        <dbReference type="Google" id="ProtNLM"/>
    </source>
</evidence>
<dbReference type="PANTHER" id="PTHR11475:SF134">
    <property type="entry name" value="LD42267P"/>
    <property type="match status" value="1"/>
</dbReference>
<dbReference type="GO" id="GO:0046872">
    <property type="term" value="F:metal ion binding"/>
    <property type="evidence" value="ECO:0007669"/>
    <property type="project" value="UniProtKB-KW"/>
</dbReference>
<dbReference type="EMBL" id="LR902755">
    <property type="protein sequence ID" value="CAD7251049.1"/>
    <property type="molecule type" value="Genomic_DNA"/>
</dbReference>